<evidence type="ECO:0000256" key="1">
    <source>
        <dbReference type="SAM" id="MobiDB-lite"/>
    </source>
</evidence>
<name>A0A166SMB9_9AGAM</name>
<protein>
    <submittedName>
        <fullName evidence="2">Uncharacterized protein</fullName>
    </submittedName>
</protein>
<dbReference type="InterPro" id="IPR046521">
    <property type="entry name" value="DUF6698"/>
</dbReference>
<dbReference type="Proteomes" id="UP000076532">
    <property type="component" value="Unassembled WGS sequence"/>
</dbReference>
<reference evidence="2 3" key="1">
    <citation type="journal article" date="2016" name="Mol. Biol. Evol.">
        <title>Comparative Genomics of Early-Diverging Mushroom-Forming Fungi Provides Insights into the Origins of Lignocellulose Decay Capabilities.</title>
        <authorList>
            <person name="Nagy L.G."/>
            <person name="Riley R."/>
            <person name="Tritt A."/>
            <person name="Adam C."/>
            <person name="Daum C."/>
            <person name="Floudas D."/>
            <person name="Sun H."/>
            <person name="Yadav J.S."/>
            <person name="Pangilinan J."/>
            <person name="Larsson K.H."/>
            <person name="Matsuura K."/>
            <person name="Barry K."/>
            <person name="Labutti K."/>
            <person name="Kuo R."/>
            <person name="Ohm R.A."/>
            <person name="Bhattacharya S.S."/>
            <person name="Shirouzu T."/>
            <person name="Yoshinaga Y."/>
            <person name="Martin F.M."/>
            <person name="Grigoriev I.V."/>
            <person name="Hibbett D.S."/>
        </authorList>
    </citation>
    <scope>NUCLEOTIDE SEQUENCE [LARGE SCALE GENOMIC DNA]</scope>
    <source>
        <strain evidence="2 3">CBS 109695</strain>
    </source>
</reference>
<feature type="region of interest" description="Disordered" evidence="1">
    <location>
        <begin position="336"/>
        <end position="380"/>
    </location>
</feature>
<organism evidence="2 3">
    <name type="scientific">Athelia psychrophila</name>
    <dbReference type="NCBI Taxonomy" id="1759441"/>
    <lineage>
        <taxon>Eukaryota</taxon>
        <taxon>Fungi</taxon>
        <taxon>Dikarya</taxon>
        <taxon>Basidiomycota</taxon>
        <taxon>Agaricomycotina</taxon>
        <taxon>Agaricomycetes</taxon>
        <taxon>Agaricomycetidae</taxon>
        <taxon>Atheliales</taxon>
        <taxon>Atheliaceae</taxon>
        <taxon>Athelia</taxon>
    </lineage>
</organism>
<gene>
    <name evidence="2" type="ORF">FIBSPDRAFT_727133</name>
</gene>
<evidence type="ECO:0000313" key="3">
    <source>
        <dbReference type="Proteomes" id="UP000076532"/>
    </source>
</evidence>
<dbReference type="AlphaFoldDB" id="A0A166SMB9"/>
<evidence type="ECO:0000313" key="2">
    <source>
        <dbReference type="EMBL" id="KZP29613.1"/>
    </source>
</evidence>
<feature type="compositionally biased region" description="Low complexity" evidence="1">
    <location>
        <begin position="358"/>
        <end position="380"/>
    </location>
</feature>
<dbReference type="EMBL" id="KV417497">
    <property type="protein sequence ID" value="KZP29613.1"/>
    <property type="molecule type" value="Genomic_DNA"/>
</dbReference>
<dbReference type="OrthoDB" id="3160134at2759"/>
<keyword evidence="3" id="KW-1185">Reference proteome</keyword>
<accession>A0A166SMB9</accession>
<dbReference type="Pfam" id="PF20414">
    <property type="entry name" value="DUF6698"/>
    <property type="match status" value="1"/>
</dbReference>
<sequence length="380" mass="42169">MYVSFCFHGHFLNRTFSAVTDPIVHAGRHWGRTVNAVVSARTIVTHGIRRAMKMQMEEISLEDFPKNEQREQQIFDALLETIPGLLDRLIDASDEEQRHISDMLQKGANNARADDTKGLKTGIVDWIAPRGQALTPTLFRNNKSDRGFHHPRTGELLCPAAWDWSDEAVKRGLRSGERAIPGEQWPAFIYEANRYDPTNPWQGLFRGALLVTAYKFVFTSPSSADSEIKACRSGNARIHGMTEITLPSLAYVATLVRFSLSSQTTFSRSNCVTESERFYNTIMDLLLDVRELAEINALKAWWNAEVFPGASSSQGSIAEDSPLAVIRKRRDELERLAKLSATTPTAESEETDNSGRWGDAQSASTAGQAGATGEGDSQSD</sequence>
<dbReference type="STRING" id="436010.A0A166SMB9"/>
<proteinExistence type="predicted"/>